<sequence>MPLLTTVLGFSTFGLAARFGQLGIQKRNPFDNLGGHVLSMVVFGYGGYWAYRLDQRTTTILAEKRAAIKERRRRQVADAEEHGTSALEAAS</sequence>
<gene>
    <name evidence="2" type="ORF">HGRIS_004535</name>
</gene>
<evidence type="ECO:0000313" key="2">
    <source>
        <dbReference type="EMBL" id="KAL0953285.1"/>
    </source>
</evidence>
<dbReference type="EMBL" id="JASNQZ010000008">
    <property type="protein sequence ID" value="KAL0953285.1"/>
    <property type="molecule type" value="Genomic_DNA"/>
</dbReference>
<dbReference type="PANTHER" id="PTHR39218">
    <property type="entry name" value="OXIDOREDUCTASE 14 KDA SUBUNIT, PUTATIVE (AFU_ORTHOLOGUE AFUA_1G12110)-RELATED"/>
    <property type="match status" value="1"/>
</dbReference>
<comment type="caution">
    <text evidence="2">The sequence shown here is derived from an EMBL/GenBank/DDBJ whole genome shotgun (WGS) entry which is preliminary data.</text>
</comment>
<evidence type="ECO:0000256" key="1">
    <source>
        <dbReference type="SAM" id="MobiDB-lite"/>
    </source>
</evidence>
<dbReference type="Proteomes" id="UP001556367">
    <property type="component" value="Unassembled WGS sequence"/>
</dbReference>
<name>A0ABR3JC62_9AGAR</name>
<feature type="compositionally biased region" description="Basic and acidic residues" evidence="1">
    <location>
        <begin position="72"/>
        <end position="83"/>
    </location>
</feature>
<accession>A0ABR3JC62</accession>
<dbReference type="PANTHER" id="PTHR39218:SF1">
    <property type="entry name" value="OXIDOREDUCTASE 14 KDA SUBUNIT, PUTATIVE (AFU_ORTHOLOGUE AFUA_1G12110)-RELATED"/>
    <property type="match status" value="1"/>
</dbReference>
<reference evidence="3" key="1">
    <citation type="submission" date="2024-06" db="EMBL/GenBank/DDBJ databases">
        <title>Multi-omics analyses provide insights into the biosynthesis of the anticancer antibiotic pleurotin in Hohenbuehelia grisea.</title>
        <authorList>
            <person name="Weaver J.A."/>
            <person name="Alberti F."/>
        </authorList>
    </citation>
    <scope>NUCLEOTIDE SEQUENCE [LARGE SCALE GENOMIC DNA]</scope>
    <source>
        <strain evidence="3">T-177</strain>
    </source>
</reference>
<feature type="region of interest" description="Disordered" evidence="1">
    <location>
        <begin position="72"/>
        <end position="91"/>
    </location>
</feature>
<protein>
    <submittedName>
        <fullName evidence="2">Uncharacterized protein</fullName>
    </submittedName>
</protein>
<evidence type="ECO:0000313" key="3">
    <source>
        <dbReference type="Proteomes" id="UP001556367"/>
    </source>
</evidence>
<proteinExistence type="predicted"/>
<organism evidence="2 3">
    <name type="scientific">Hohenbuehelia grisea</name>
    <dbReference type="NCBI Taxonomy" id="104357"/>
    <lineage>
        <taxon>Eukaryota</taxon>
        <taxon>Fungi</taxon>
        <taxon>Dikarya</taxon>
        <taxon>Basidiomycota</taxon>
        <taxon>Agaricomycotina</taxon>
        <taxon>Agaricomycetes</taxon>
        <taxon>Agaricomycetidae</taxon>
        <taxon>Agaricales</taxon>
        <taxon>Pleurotineae</taxon>
        <taxon>Pleurotaceae</taxon>
        <taxon>Hohenbuehelia</taxon>
    </lineage>
</organism>
<keyword evidence="3" id="KW-1185">Reference proteome</keyword>